<evidence type="ECO:0000313" key="6">
    <source>
        <dbReference type="EMBL" id="RKQ93413.1"/>
    </source>
</evidence>
<keyword evidence="3" id="KW-0804">Transcription</keyword>
<comment type="caution">
    <text evidence="6">The sequence shown here is derived from an EMBL/GenBank/DDBJ whole genome shotgun (WGS) entry which is preliminary data.</text>
</comment>
<dbReference type="PANTHER" id="PTHR47506">
    <property type="entry name" value="TRANSCRIPTIONAL REGULATORY PROTEIN"/>
    <property type="match status" value="1"/>
</dbReference>
<dbReference type="Gene3D" id="1.10.10.60">
    <property type="entry name" value="Homeodomain-like"/>
    <property type="match status" value="1"/>
</dbReference>
<sequence length="193" mass="19901">MARPREFDEDAVVAAARDRFWDAGYAATSLSDLTEATGLGRASLYGAFGDKHALYLRVFDDYIVGAVGGVREALAGDDAGALERIRARLLANAAGAAANPRGCLLARGTAELAARDVDVAERSGRAHETMRAAYTAAVAAAQRAGDLAPSADPHALGDLLLAVDRGTEALGRGGLDEASLRALVETAVAGLPR</sequence>
<dbReference type="OrthoDB" id="9805134at2"/>
<dbReference type="AlphaFoldDB" id="A0A660LHM9"/>
<name>A0A660LHM9_9ACTN</name>
<dbReference type="PROSITE" id="PS50977">
    <property type="entry name" value="HTH_TETR_2"/>
    <property type="match status" value="1"/>
</dbReference>
<dbReference type="Pfam" id="PF00440">
    <property type="entry name" value="TetR_N"/>
    <property type="match status" value="1"/>
</dbReference>
<dbReference type="GO" id="GO:0003677">
    <property type="term" value="F:DNA binding"/>
    <property type="evidence" value="ECO:0007669"/>
    <property type="project" value="UniProtKB-UniRule"/>
</dbReference>
<dbReference type="InterPro" id="IPR011075">
    <property type="entry name" value="TetR_C"/>
</dbReference>
<evidence type="ECO:0000256" key="4">
    <source>
        <dbReference type="PROSITE-ProRule" id="PRU00335"/>
    </source>
</evidence>
<dbReference type="EMBL" id="RBIL01000001">
    <property type="protein sequence ID" value="RKQ93413.1"/>
    <property type="molecule type" value="Genomic_DNA"/>
</dbReference>
<accession>A0A660LHM9</accession>
<feature type="DNA-binding region" description="H-T-H motif" evidence="4">
    <location>
        <begin position="29"/>
        <end position="48"/>
    </location>
</feature>
<feature type="domain" description="HTH tetR-type" evidence="5">
    <location>
        <begin position="6"/>
        <end position="66"/>
    </location>
</feature>
<keyword evidence="1" id="KW-0805">Transcription regulation</keyword>
<protein>
    <submittedName>
        <fullName evidence="6">TetR family transcriptional regulator</fullName>
    </submittedName>
</protein>
<evidence type="ECO:0000256" key="3">
    <source>
        <dbReference type="ARBA" id="ARBA00023163"/>
    </source>
</evidence>
<dbReference type="PANTHER" id="PTHR47506:SF1">
    <property type="entry name" value="HTH-TYPE TRANSCRIPTIONAL REGULATOR YJDC"/>
    <property type="match status" value="1"/>
</dbReference>
<reference evidence="6 7" key="1">
    <citation type="submission" date="2018-10" db="EMBL/GenBank/DDBJ databases">
        <title>Genomic Encyclopedia of Archaeal and Bacterial Type Strains, Phase II (KMG-II): from individual species to whole genera.</title>
        <authorList>
            <person name="Goeker M."/>
        </authorList>
    </citation>
    <scope>NUCLEOTIDE SEQUENCE [LARGE SCALE GENOMIC DNA]</scope>
    <source>
        <strain evidence="6 7">DSM 14954</strain>
    </source>
</reference>
<gene>
    <name evidence="6" type="ORF">C8N24_3279</name>
</gene>
<dbReference type="PROSITE" id="PS01081">
    <property type="entry name" value="HTH_TETR_1"/>
    <property type="match status" value="1"/>
</dbReference>
<dbReference type="InterPro" id="IPR009057">
    <property type="entry name" value="Homeodomain-like_sf"/>
</dbReference>
<dbReference type="InterPro" id="IPR023772">
    <property type="entry name" value="DNA-bd_HTH_TetR-type_CS"/>
</dbReference>
<dbReference type="Gene3D" id="1.10.357.10">
    <property type="entry name" value="Tetracycline Repressor, domain 2"/>
    <property type="match status" value="1"/>
</dbReference>
<evidence type="ECO:0000256" key="1">
    <source>
        <dbReference type="ARBA" id="ARBA00023015"/>
    </source>
</evidence>
<dbReference type="Pfam" id="PF16925">
    <property type="entry name" value="TetR_C_13"/>
    <property type="match status" value="1"/>
</dbReference>
<keyword evidence="7" id="KW-1185">Reference proteome</keyword>
<proteinExistence type="predicted"/>
<dbReference type="InterPro" id="IPR036271">
    <property type="entry name" value="Tet_transcr_reg_TetR-rel_C_sf"/>
</dbReference>
<dbReference type="InterPro" id="IPR001647">
    <property type="entry name" value="HTH_TetR"/>
</dbReference>
<dbReference type="SUPFAM" id="SSF46689">
    <property type="entry name" value="Homeodomain-like"/>
    <property type="match status" value="1"/>
</dbReference>
<dbReference type="RefSeq" id="WP_121251516.1">
    <property type="nucleotide sequence ID" value="NZ_RBIL01000001.1"/>
</dbReference>
<dbReference type="Proteomes" id="UP000278962">
    <property type="component" value="Unassembled WGS sequence"/>
</dbReference>
<evidence type="ECO:0000259" key="5">
    <source>
        <dbReference type="PROSITE" id="PS50977"/>
    </source>
</evidence>
<dbReference type="SUPFAM" id="SSF48498">
    <property type="entry name" value="Tetracyclin repressor-like, C-terminal domain"/>
    <property type="match status" value="1"/>
</dbReference>
<organism evidence="6 7">
    <name type="scientific">Solirubrobacter pauli</name>
    <dbReference type="NCBI Taxonomy" id="166793"/>
    <lineage>
        <taxon>Bacteria</taxon>
        <taxon>Bacillati</taxon>
        <taxon>Actinomycetota</taxon>
        <taxon>Thermoleophilia</taxon>
        <taxon>Solirubrobacterales</taxon>
        <taxon>Solirubrobacteraceae</taxon>
        <taxon>Solirubrobacter</taxon>
    </lineage>
</organism>
<evidence type="ECO:0000256" key="2">
    <source>
        <dbReference type="ARBA" id="ARBA00023125"/>
    </source>
</evidence>
<evidence type="ECO:0000313" key="7">
    <source>
        <dbReference type="Proteomes" id="UP000278962"/>
    </source>
</evidence>
<keyword evidence="2 4" id="KW-0238">DNA-binding</keyword>